<dbReference type="PROSITE" id="PS51481">
    <property type="entry name" value="DHAK"/>
    <property type="match status" value="1"/>
</dbReference>
<keyword evidence="2" id="KW-0808">Transferase</keyword>
<dbReference type="PANTHER" id="PTHR28629">
    <property type="entry name" value="TRIOKINASE/FMN CYCLASE"/>
    <property type="match status" value="1"/>
</dbReference>
<dbReference type="InterPro" id="IPR004006">
    <property type="entry name" value="DhaK_dom"/>
</dbReference>
<keyword evidence="2" id="KW-0418">Kinase</keyword>
<accession>A0ABW8S851</accession>
<dbReference type="Pfam" id="PF02733">
    <property type="entry name" value="Dak1"/>
    <property type="match status" value="1"/>
</dbReference>
<feature type="domain" description="DhaK" evidence="1">
    <location>
        <begin position="7"/>
        <end position="330"/>
    </location>
</feature>
<evidence type="ECO:0000259" key="1">
    <source>
        <dbReference type="PROSITE" id="PS51481"/>
    </source>
</evidence>
<keyword evidence="3" id="KW-1185">Reference proteome</keyword>
<comment type="caution">
    <text evidence="2">The sequence shown here is derived from an EMBL/GenBank/DDBJ whole genome shotgun (WGS) entry which is preliminary data.</text>
</comment>
<proteinExistence type="predicted"/>
<dbReference type="SUPFAM" id="SSF82549">
    <property type="entry name" value="DAK1/DegV-like"/>
    <property type="match status" value="1"/>
</dbReference>
<protein>
    <submittedName>
        <fullName evidence="2">Dihydroxyacetone kinase subunit DhaK</fullName>
    </submittedName>
</protein>
<dbReference type="PANTHER" id="PTHR28629:SF4">
    <property type="entry name" value="TRIOKINASE_FMN CYCLASE"/>
    <property type="match status" value="1"/>
</dbReference>
<dbReference type="RefSeq" id="WP_406762041.1">
    <property type="nucleotide sequence ID" value="NZ_JBJIAB010000027.1"/>
</dbReference>
<name>A0ABW8S851_9CLOT</name>
<dbReference type="InterPro" id="IPR050861">
    <property type="entry name" value="Dihydroxyacetone_Kinase"/>
</dbReference>
<dbReference type="Gene3D" id="3.40.50.10440">
    <property type="entry name" value="Dihydroxyacetone kinase, domain 1"/>
    <property type="match status" value="1"/>
</dbReference>
<evidence type="ECO:0000313" key="2">
    <source>
        <dbReference type="EMBL" id="MFL0167044.1"/>
    </source>
</evidence>
<reference evidence="2 3" key="1">
    <citation type="submission" date="2024-11" db="EMBL/GenBank/DDBJ databases">
        <authorList>
            <person name="Heng Y.C."/>
            <person name="Lim A.C.H."/>
            <person name="Lee J.K.Y."/>
            <person name="Kittelmann S."/>
        </authorList>
    </citation>
    <scope>NUCLEOTIDE SEQUENCE [LARGE SCALE GENOMIC DNA]</scope>
    <source>
        <strain evidence="2 3">WILCCON 0112</strain>
    </source>
</reference>
<dbReference type="EMBL" id="JBJIAB010000027">
    <property type="protein sequence ID" value="MFL0167044.1"/>
    <property type="molecule type" value="Genomic_DNA"/>
</dbReference>
<gene>
    <name evidence="2" type="ORF">ACJDTP_18395</name>
</gene>
<sequence>MKKLMNKAQDFARETIEGIILAHPESLKMVNDNFRCIVRADERKANKVAIATGGGSGHLPTFLGYVGYGLADGVTVGNVFASPSAECMYEVDKAINNGAGVLHLYGRYGGDIMNFGMAEEFASLDGIEVEEVLVTDDVASAPKGEEDKRRGVAGLFYAYKIAGAAAEKMYSLKEVKEVAQKAVNNTRTMGVALSSCTVPEAGKPTFTIDDDEMEIGMGIHGEPGIERTKLKTSDEVVEQMLNRIIEDLPYESGDEVSILVNGLGATPLEELYIAYRKASKILEEKNIKIYRNYIGEFATSMEMAGLSITLLKLDSELKELLDFEAYSPFFQQNRK</sequence>
<dbReference type="Proteomes" id="UP001623600">
    <property type="component" value="Unassembled WGS sequence"/>
</dbReference>
<dbReference type="Gene3D" id="3.30.1180.20">
    <property type="entry name" value="Dihydroxyacetone kinase, domain 2"/>
    <property type="match status" value="1"/>
</dbReference>
<organism evidence="2 3">
    <name type="scientific">Candidatus Clostridium helianthi</name>
    <dbReference type="NCBI Taxonomy" id="3381660"/>
    <lineage>
        <taxon>Bacteria</taxon>
        <taxon>Bacillati</taxon>
        <taxon>Bacillota</taxon>
        <taxon>Clostridia</taxon>
        <taxon>Eubacteriales</taxon>
        <taxon>Clostridiaceae</taxon>
        <taxon>Clostridium</taxon>
    </lineage>
</organism>
<dbReference type="GO" id="GO:0016301">
    <property type="term" value="F:kinase activity"/>
    <property type="evidence" value="ECO:0007669"/>
    <property type="project" value="UniProtKB-KW"/>
</dbReference>
<evidence type="ECO:0000313" key="3">
    <source>
        <dbReference type="Proteomes" id="UP001623600"/>
    </source>
</evidence>